<proteinExistence type="predicted"/>
<dbReference type="WBParaSite" id="Bm18611.1">
    <property type="protein sequence ID" value="Bm18611.1"/>
    <property type="gene ID" value="WBGene00306093"/>
</dbReference>
<protein>
    <submittedName>
        <fullName evidence="2">Ovule protein</fullName>
    </submittedName>
</protein>
<dbReference type="Proteomes" id="UP000006672">
    <property type="component" value="Unassembled WGS sequence"/>
</dbReference>
<reference evidence="1" key="1">
    <citation type="journal article" date="2007" name="Science">
        <title>Draft genome of the filarial nematode parasite Brugia malayi.</title>
        <authorList>
            <person name="Ghedin E."/>
            <person name="Wang S."/>
            <person name="Spiro D."/>
            <person name="Caler E."/>
            <person name="Zhao Q."/>
            <person name="Crabtree J."/>
            <person name="Allen J.E."/>
            <person name="Delcher A.L."/>
            <person name="Guiliano D.B."/>
            <person name="Miranda-Saavedra D."/>
            <person name="Angiuoli S.V."/>
            <person name="Creasy T."/>
            <person name="Amedeo P."/>
            <person name="Haas B."/>
            <person name="El-Sayed N.M."/>
            <person name="Wortman J.R."/>
            <person name="Feldblyum T."/>
            <person name="Tallon L."/>
            <person name="Schatz M."/>
            <person name="Shumway M."/>
            <person name="Koo H."/>
            <person name="Salzberg S.L."/>
            <person name="Schobel S."/>
            <person name="Pertea M."/>
            <person name="Pop M."/>
            <person name="White O."/>
            <person name="Barton G.J."/>
            <person name="Carlow C.K."/>
            <person name="Crawford M.J."/>
            <person name="Daub J."/>
            <person name="Dimmic M.W."/>
            <person name="Estes C.F."/>
            <person name="Foster J.M."/>
            <person name="Ganatra M."/>
            <person name="Gregory W.F."/>
            <person name="Johnson N.M."/>
            <person name="Jin J."/>
            <person name="Komuniecki R."/>
            <person name="Korf I."/>
            <person name="Kumar S."/>
            <person name="Laney S."/>
            <person name="Li B.W."/>
            <person name="Li W."/>
            <person name="Lindblom T.H."/>
            <person name="Lustigman S."/>
            <person name="Ma D."/>
            <person name="Maina C.V."/>
            <person name="Martin D.M."/>
            <person name="McCarter J.P."/>
            <person name="McReynolds L."/>
            <person name="Mitreva M."/>
            <person name="Nutman T.B."/>
            <person name="Parkinson J."/>
            <person name="Peregrin-Alvarez J.M."/>
            <person name="Poole C."/>
            <person name="Ren Q."/>
            <person name="Saunders L."/>
            <person name="Sluder A.E."/>
            <person name="Smith K."/>
            <person name="Stanke M."/>
            <person name="Unnasch T.R."/>
            <person name="Ware J."/>
            <person name="Wei A.D."/>
            <person name="Weil G."/>
            <person name="Williams D.J."/>
            <person name="Zhang Y."/>
            <person name="Williams S.A."/>
            <person name="Fraser-Liggett C."/>
            <person name="Slatko B."/>
            <person name="Blaxter M.L."/>
            <person name="Scott A.L."/>
        </authorList>
    </citation>
    <scope>NUCLEOTIDE SEQUENCE</scope>
    <source>
        <strain evidence="1">FR3</strain>
    </source>
</reference>
<keyword evidence="1" id="KW-1185">Reference proteome</keyword>
<evidence type="ECO:0000313" key="2">
    <source>
        <dbReference type="WBParaSite" id="Bm18611.1"/>
    </source>
</evidence>
<organism evidence="1 2">
    <name type="scientific">Brugia malayi</name>
    <name type="common">Filarial nematode worm</name>
    <dbReference type="NCBI Taxonomy" id="6279"/>
    <lineage>
        <taxon>Eukaryota</taxon>
        <taxon>Metazoa</taxon>
        <taxon>Ecdysozoa</taxon>
        <taxon>Nematoda</taxon>
        <taxon>Chromadorea</taxon>
        <taxon>Rhabditida</taxon>
        <taxon>Spirurina</taxon>
        <taxon>Spiruromorpha</taxon>
        <taxon>Filarioidea</taxon>
        <taxon>Onchocercidae</taxon>
        <taxon>Brugia</taxon>
    </lineage>
</organism>
<name>A0A912GZZ3_BRUMA</name>
<accession>A0A912GZZ3</accession>
<dbReference type="AlphaFoldDB" id="A0A912GZZ3"/>
<sequence>MYHYHPRAYHTNYDHQLLFLWKMMTIKFSKLSGNSFLHSSPSYGHQWKEIQDKKSDTMRTDSERSDKFVTDVLHYSVS</sequence>
<evidence type="ECO:0000313" key="1">
    <source>
        <dbReference type="Proteomes" id="UP000006672"/>
    </source>
</evidence>
<reference evidence="2" key="2">
    <citation type="submission" date="2022-10" db="UniProtKB">
        <authorList>
            <consortium name="WormBaseParasite"/>
        </authorList>
    </citation>
    <scope>IDENTIFICATION</scope>
</reference>